<accession>A0A554SHF8</accession>
<keyword evidence="5 6" id="KW-0961">Cell wall biogenesis/degradation</keyword>
<name>A0A554SHF8_9ACTN</name>
<dbReference type="GO" id="GO:0016740">
    <property type="term" value="F:transferase activity"/>
    <property type="evidence" value="ECO:0007669"/>
    <property type="project" value="UniProtKB-KW"/>
</dbReference>
<dbReference type="SUPFAM" id="SSF141523">
    <property type="entry name" value="L,D-transpeptidase catalytic domain-like"/>
    <property type="match status" value="1"/>
</dbReference>
<dbReference type="GO" id="GO:0005576">
    <property type="term" value="C:extracellular region"/>
    <property type="evidence" value="ECO:0007669"/>
    <property type="project" value="TreeGrafter"/>
</dbReference>
<dbReference type="GO" id="GO:0018104">
    <property type="term" value="P:peptidoglycan-protein cross-linking"/>
    <property type="evidence" value="ECO:0007669"/>
    <property type="project" value="TreeGrafter"/>
</dbReference>
<dbReference type="GO" id="GO:0071972">
    <property type="term" value="F:peptidoglycan L,D-transpeptidase activity"/>
    <property type="evidence" value="ECO:0007669"/>
    <property type="project" value="TreeGrafter"/>
</dbReference>
<dbReference type="GO" id="GO:0071555">
    <property type="term" value="P:cell wall organization"/>
    <property type="evidence" value="ECO:0007669"/>
    <property type="project" value="UniProtKB-UniRule"/>
</dbReference>
<feature type="active site" description="Nucleophile" evidence="6">
    <location>
        <position position="188"/>
    </location>
</feature>
<keyword evidence="3 6" id="KW-0133">Cell shape</keyword>
<dbReference type="CDD" id="cd16913">
    <property type="entry name" value="YkuD_like"/>
    <property type="match status" value="1"/>
</dbReference>
<dbReference type="Pfam" id="PF03734">
    <property type="entry name" value="YkuD"/>
    <property type="match status" value="1"/>
</dbReference>
<dbReference type="InterPro" id="IPR005490">
    <property type="entry name" value="LD_TPept_cat_dom"/>
</dbReference>
<dbReference type="InterPro" id="IPR050979">
    <property type="entry name" value="LD-transpeptidase"/>
</dbReference>
<dbReference type="InterPro" id="IPR038063">
    <property type="entry name" value="Transpep_catalytic_dom"/>
</dbReference>
<evidence type="ECO:0000256" key="3">
    <source>
        <dbReference type="ARBA" id="ARBA00022960"/>
    </source>
</evidence>
<dbReference type="Gene3D" id="2.40.440.10">
    <property type="entry name" value="L,D-transpeptidase catalytic domain-like"/>
    <property type="match status" value="1"/>
</dbReference>
<keyword evidence="10" id="KW-1185">Reference proteome</keyword>
<protein>
    <submittedName>
        <fullName evidence="9">L,D-transpeptidase</fullName>
    </submittedName>
</protein>
<keyword evidence="2" id="KW-0808">Transferase</keyword>
<dbReference type="Proteomes" id="UP000316988">
    <property type="component" value="Unassembled WGS sequence"/>
</dbReference>
<dbReference type="UniPathway" id="UPA00219"/>
<dbReference type="GO" id="GO:0008360">
    <property type="term" value="P:regulation of cell shape"/>
    <property type="evidence" value="ECO:0007669"/>
    <property type="project" value="UniProtKB-UniRule"/>
</dbReference>
<gene>
    <name evidence="9" type="ORF">FNM00_04965</name>
</gene>
<evidence type="ECO:0000313" key="10">
    <source>
        <dbReference type="Proteomes" id="UP000316988"/>
    </source>
</evidence>
<sequence length="212" mass="22914">MGKHRRNSHRMRARGTMFFGSVTVSLAVGLTAILAPSSSAGDADETPALVRATLPVLAEEVAPSAEPQPEEPAAEDAVPAVPADSGEGRRVVFSQDDQRVWLVEDDGTVTSTYLVSGSRFDNLDPGSYEVRARYRNATSFDNSGTMEYFVEFTTGWSEPIGFHAIPIDHDGQLEQSLDQLGEALSAGCIRQNIEDAAFLWDWAPMGTPVIVV</sequence>
<keyword evidence="4 6" id="KW-0573">Peptidoglycan synthesis</keyword>
<feature type="domain" description="L,D-TPase catalytic" evidence="8">
    <location>
        <begin position="89"/>
        <end position="212"/>
    </location>
</feature>
<evidence type="ECO:0000256" key="5">
    <source>
        <dbReference type="ARBA" id="ARBA00023316"/>
    </source>
</evidence>
<evidence type="ECO:0000313" key="9">
    <source>
        <dbReference type="EMBL" id="TSD65772.1"/>
    </source>
</evidence>
<proteinExistence type="predicted"/>
<dbReference type="AlphaFoldDB" id="A0A554SHF8"/>
<organism evidence="9 10">
    <name type="scientific">Aeromicrobium piscarium</name>
    <dbReference type="NCBI Taxonomy" id="2590901"/>
    <lineage>
        <taxon>Bacteria</taxon>
        <taxon>Bacillati</taxon>
        <taxon>Actinomycetota</taxon>
        <taxon>Actinomycetes</taxon>
        <taxon>Propionibacteriales</taxon>
        <taxon>Nocardioidaceae</taxon>
        <taxon>Aeromicrobium</taxon>
    </lineage>
</organism>
<dbReference type="PANTHER" id="PTHR30582">
    <property type="entry name" value="L,D-TRANSPEPTIDASE"/>
    <property type="match status" value="1"/>
</dbReference>
<feature type="region of interest" description="Disordered" evidence="7">
    <location>
        <begin position="61"/>
        <end position="87"/>
    </location>
</feature>
<comment type="caution">
    <text evidence="9">The sequence shown here is derived from an EMBL/GenBank/DDBJ whole genome shotgun (WGS) entry which is preliminary data.</text>
</comment>
<feature type="active site" description="Proton donor/acceptor" evidence="6">
    <location>
        <position position="163"/>
    </location>
</feature>
<dbReference type="PROSITE" id="PS52029">
    <property type="entry name" value="LD_TPASE"/>
    <property type="match status" value="1"/>
</dbReference>
<evidence type="ECO:0000256" key="7">
    <source>
        <dbReference type="SAM" id="MobiDB-lite"/>
    </source>
</evidence>
<dbReference type="EMBL" id="VLNT01000002">
    <property type="protein sequence ID" value="TSD65772.1"/>
    <property type="molecule type" value="Genomic_DNA"/>
</dbReference>
<evidence type="ECO:0000256" key="2">
    <source>
        <dbReference type="ARBA" id="ARBA00022679"/>
    </source>
</evidence>
<dbReference type="PANTHER" id="PTHR30582:SF2">
    <property type="entry name" value="L,D-TRANSPEPTIDASE YCIB-RELATED"/>
    <property type="match status" value="1"/>
</dbReference>
<evidence type="ECO:0000256" key="4">
    <source>
        <dbReference type="ARBA" id="ARBA00022984"/>
    </source>
</evidence>
<evidence type="ECO:0000256" key="6">
    <source>
        <dbReference type="PROSITE-ProRule" id="PRU01373"/>
    </source>
</evidence>
<dbReference type="OrthoDB" id="5242394at2"/>
<comment type="pathway">
    <text evidence="1 6">Cell wall biogenesis; peptidoglycan biosynthesis.</text>
</comment>
<dbReference type="RefSeq" id="WP_143912022.1">
    <property type="nucleotide sequence ID" value="NZ_VLNT01000002.1"/>
</dbReference>
<evidence type="ECO:0000259" key="8">
    <source>
        <dbReference type="PROSITE" id="PS52029"/>
    </source>
</evidence>
<reference evidence="9 10" key="1">
    <citation type="submission" date="2019-07" db="EMBL/GenBank/DDBJ databases">
        <authorList>
            <person name="Zhao L.H."/>
        </authorList>
    </citation>
    <scope>NUCLEOTIDE SEQUENCE [LARGE SCALE GENOMIC DNA]</scope>
    <source>
        <strain evidence="9 10">Co35</strain>
    </source>
</reference>
<evidence type="ECO:0000256" key="1">
    <source>
        <dbReference type="ARBA" id="ARBA00004752"/>
    </source>
</evidence>